<accession>A0ACD5XBP1</accession>
<sequence>MFDEEIANDRKNMKLLDDIAKLAAECLKMEENVRPPMVEVADRLRTVRKAFHQRKGRTSTGTNSGLNKSGKAEYVISPSPAMNNNDKTLPSVEPTISQLPPNTDINSGLIKIGKAVGVISPTPLTLATVNNNDKTPPSVVPIISMDEFKEITKNFSNDALIGKGSSSKVFLGVLKDGHISAIKKFDHTNKIVSEVPAGARFKHMNVIRLLGYCVQGYNHVLAYEYAAKGSLHDILHGRKNVIRAEPGLVLSWAQRVKIALSAATGLEFLHEKAQPCVIHSCIKSRNIFLFDSDVAKIGGLGASRVEEDDEEYPGYLYATRPLCFTGRSSRYTIPGRLSKKSDVYSFGIVLELLTGRKLFDHTLPSDQQSLVMWAAPRLSEHKVQQCVDKRLGGDYPPNAAAKLHGDR</sequence>
<organism evidence="1 2">
    <name type="scientific">Avena sativa</name>
    <name type="common">Oat</name>
    <dbReference type="NCBI Taxonomy" id="4498"/>
    <lineage>
        <taxon>Eukaryota</taxon>
        <taxon>Viridiplantae</taxon>
        <taxon>Streptophyta</taxon>
        <taxon>Embryophyta</taxon>
        <taxon>Tracheophyta</taxon>
        <taxon>Spermatophyta</taxon>
        <taxon>Magnoliopsida</taxon>
        <taxon>Liliopsida</taxon>
        <taxon>Poales</taxon>
        <taxon>Poaceae</taxon>
        <taxon>BOP clade</taxon>
        <taxon>Pooideae</taxon>
        <taxon>Poodae</taxon>
        <taxon>Poeae</taxon>
        <taxon>Poeae Chloroplast Group 1 (Aveneae type)</taxon>
        <taxon>Aveninae</taxon>
        <taxon>Avena</taxon>
    </lineage>
</organism>
<reference evidence="1" key="2">
    <citation type="submission" date="2025-09" db="UniProtKB">
        <authorList>
            <consortium name="EnsemblPlants"/>
        </authorList>
    </citation>
    <scope>IDENTIFICATION</scope>
</reference>
<keyword evidence="2" id="KW-1185">Reference proteome</keyword>
<evidence type="ECO:0000313" key="1">
    <source>
        <dbReference type="EnsemblPlants" id="AVESA.00010b.r2.4DG0769040.1.CDS"/>
    </source>
</evidence>
<dbReference type="EnsemblPlants" id="AVESA.00010b.r2.4DG0769040.1">
    <property type="protein sequence ID" value="AVESA.00010b.r2.4DG0769040.1.CDS"/>
    <property type="gene ID" value="AVESA.00010b.r2.4DG0769040"/>
</dbReference>
<dbReference type="Proteomes" id="UP001732700">
    <property type="component" value="Chromosome 4D"/>
</dbReference>
<reference evidence="1" key="1">
    <citation type="submission" date="2021-05" db="EMBL/GenBank/DDBJ databases">
        <authorList>
            <person name="Scholz U."/>
            <person name="Mascher M."/>
            <person name="Fiebig A."/>
        </authorList>
    </citation>
    <scope>NUCLEOTIDE SEQUENCE [LARGE SCALE GENOMIC DNA]</scope>
</reference>
<evidence type="ECO:0000313" key="2">
    <source>
        <dbReference type="Proteomes" id="UP001732700"/>
    </source>
</evidence>
<proteinExistence type="predicted"/>
<name>A0ACD5XBP1_AVESA</name>
<protein>
    <submittedName>
        <fullName evidence="1">Uncharacterized protein</fullName>
    </submittedName>
</protein>